<dbReference type="Proteomes" id="UP001218218">
    <property type="component" value="Unassembled WGS sequence"/>
</dbReference>
<organism evidence="2 3">
    <name type="scientific">Mycena albidolilacea</name>
    <dbReference type="NCBI Taxonomy" id="1033008"/>
    <lineage>
        <taxon>Eukaryota</taxon>
        <taxon>Fungi</taxon>
        <taxon>Dikarya</taxon>
        <taxon>Basidiomycota</taxon>
        <taxon>Agaricomycotina</taxon>
        <taxon>Agaricomycetes</taxon>
        <taxon>Agaricomycetidae</taxon>
        <taxon>Agaricales</taxon>
        <taxon>Marasmiineae</taxon>
        <taxon>Mycenaceae</taxon>
        <taxon>Mycena</taxon>
    </lineage>
</organism>
<feature type="region of interest" description="Disordered" evidence="1">
    <location>
        <begin position="85"/>
        <end position="122"/>
    </location>
</feature>
<accession>A0AAD7EMT2</accession>
<protein>
    <submittedName>
        <fullName evidence="2">Uncharacterized protein</fullName>
    </submittedName>
</protein>
<dbReference type="AlphaFoldDB" id="A0AAD7EMT2"/>
<dbReference type="EMBL" id="JARIHO010000026">
    <property type="protein sequence ID" value="KAJ7340840.1"/>
    <property type="molecule type" value="Genomic_DNA"/>
</dbReference>
<reference evidence="2" key="1">
    <citation type="submission" date="2023-03" db="EMBL/GenBank/DDBJ databases">
        <title>Massive genome expansion in bonnet fungi (Mycena s.s.) driven by repeated elements and novel gene families across ecological guilds.</title>
        <authorList>
            <consortium name="Lawrence Berkeley National Laboratory"/>
            <person name="Harder C.B."/>
            <person name="Miyauchi S."/>
            <person name="Viragh M."/>
            <person name="Kuo A."/>
            <person name="Thoen E."/>
            <person name="Andreopoulos B."/>
            <person name="Lu D."/>
            <person name="Skrede I."/>
            <person name="Drula E."/>
            <person name="Henrissat B."/>
            <person name="Morin E."/>
            <person name="Kohler A."/>
            <person name="Barry K."/>
            <person name="LaButti K."/>
            <person name="Morin E."/>
            <person name="Salamov A."/>
            <person name="Lipzen A."/>
            <person name="Mereny Z."/>
            <person name="Hegedus B."/>
            <person name="Baldrian P."/>
            <person name="Stursova M."/>
            <person name="Weitz H."/>
            <person name="Taylor A."/>
            <person name="Grigoriev I.V."/>
            <person name="Nagy L.G."/>
            <person name="Martin F."/>
            <person name="Kauserud H."/>
        </authorList>
    </citation>
    <scope>NUCLEOTIDE SEQUENCE</scope>
    <source>
        <strain evidence="2">CBHHK002</strain>
    </source>
</reference>
<evidence type="ECO:0000313" key="2">
    <source>
        <dbReference type="EMBL" id="KAJ7340840.1"/>
    </source>
</evidence>
<keyword evidence="3" id="KW-1185">Reference proteome</keyword>
<evidence type="ECO:0000256" key="1">
    <source>
        <dbReference type="SAM" id="MobiDB-lite"/>
    </source>
</evidence>
<gene>
    <name evidence="2" type="ORF">DFH08DRAFT_812015</name>
</gene>
<proteinExistence type="predicted"/>
<comment type="caution">
    <text evidence="2">The sequence shown here is derived from an EMBL/GenBank/DDBJ whole genome shotgun (WGS) entry which is preliminary data.</text>
</comment>
<evidence type="ECO:0000313" key="3">
    <source>
        <dbReference type="Proteomes" id="UP001218218"/>
    </source>
</evidence>
<sequence>MKQRTAPNSPHLGWTDKDKTVKTPLSFQRYSTWLDSIEWITAFRGSVDGPGLHYFWSTWVYGWSTSVDPGSPPVSAATFQSTQLNIGSANKAEKHDPPARGNNTCRQGVDQPLVYRPSERSG</sequence>
<name>A0AAD7EMT2_9AGAR</name>